<feature type="transmembrane region" description="Helical" evidence="8">
    <location>
        <begin position="348"/>
        <end position="366"/>
    </location>
</feature>
<accession>A0A238D7V7</accession>
<keyword evidence="6 8" id="KW-1133">Transmembrane helix</keyword>
<evidence type="ECO:0000256" key="3">
    <source>
        <dbReference type="ARBA" id="ARBA00022448"/>
    </source>
</evidence>
<dbReference type="InterPro" id="IPR051449">
    <property type="entry name" value="ABC-2_transporter_component"/>
</dbReference>
<dbReference type="PANTHER" id="PTHR30294:SF44">
    <property type="entry name" value="MULTIDRUG ABC TRANSPORTER PERMEASE YBHR-RELATED"/>
    <property type="match status" value="1"/>
</dbReference>
<keyword evidence="7 8" id="KW-0472">Membrane</keyword>
<evidence type="ECO:0000313" key="10">
    <source>
        <dbReference type="EMBL" id="SBP89377.1"/>
    </source>
</evidence>
<organism evidence="10 11">
    <name type="scientific">Thiomonas delicata</name>
    <name type="common">Thiomonas cuprina</name>
    <dbReference type="NCBI Taxonomy" id="364030"/>
    <lineage>
        <taxon>Bacteria</taxon>
        <taxon>Pseudomonadati</taxon>
        <taxon>Pseudomonadota</taxon>
        <taxon>Betaproteobacteria</taxon>
        <taxon>Burkholderiales</taxon>
        <taxon>Thiomonas</taxon>
    </lineage>
</organism>
<dbReference type="InterPro" id="IPR047817">
    <property type="entry name" value="ABC2_TM_bact-type"/>
</dbReference>
<evidence type="ECO:0000259" key="9">
    <source>
        <dbReference type="PROSITE" id="PS51012"/>
    </source>
</evidence>
<protein>
    <submittedName>
        <fullName evidence="10">Putative ABC-type transport system, permease component</fullName>
    </submittedName>
</protein>
<reference evidence="10 11" key="1">
    <citation type="submission" date="2016-06" db="EMBL/GenBank/DDBJ databases">
        <authorList>
            <person name="Kjaerup R.B."/>
            <person name="Dalgaard T.S."/>
            <person name="Juul-Madsen H.R."/>
        </authorList>
    </citation>
    <scope>NUCLEOTIDE SEQUENCE [LARGE SCALE GENOMIC DNA]</scope>
    <source>
        <strain evidence="10 11">DSM 16361</strain>
    </source>
</reference>
<evidence type="ECO:0000313" key="11">
    <source>
        <dbReference type="Proteomes" id="UP000214566"/>
    </source>
</evidence>
<feature type="transmembrane region" description="Helical" evidence="8">
    <location>
        <begin position="26"/>
        <end position="45"/>
    </location>
</feature>
<dbReference type="Proteomes" id="UP000214566">
    <property type="component" value="Unassembled WGS sequence"/>
</dbReference>
<feature type="transmembrane region" description="Helical" evidence="8">
    <location>
        <begin position="289"/>
        <end position="309"/>
    </location>
</feature>
<sequence length="371" mass="40458">MTMWARIVALVIKEFLALLRDKASRFVLIGPPVIQLLVFSYAASFDLNHVPYAVYNEDAGYASRELLARFSGAGTFTQVATVRDEAQIATLIDDKSALMVLHIGPHFTRDLLTHRSAGPQVILDGRDSNTASLVLNDVNGILLDFNQEWAAAHGWSRQPARLDIRAWFNPNLLSRWFIVPGIVALITLVVTLLVTGLSVAREREMGTFDQLLVTPMRPAEILLGKAIPGFIVGGAEGAFIALVAVAWFHIPFVGSVLALALGMFFFLLAAIGVGLMISSLAVTQQQGLLGVFLFMVPAIILSGFATPIANMPAAVQFLTLINPMRYLLVIVRGVFLEGSGVHDLLPQFWPLALIGLASMTAAAWLFRHRMQ</sequence>
<dbReference type="Gene3D" id="3.40.1710.10">
    <property type="entry name" value="abc type-2 transporter like domain"/>
    <property type="match status" value="1"/>
</dbReference>
<keyword evidence="3" id="KW-0813">Transport</keyword>
<dbReference type="Pfam" id="PF12698">
    <property type="entry name" value="ABC2_membrane_3"/>
    <property type="match status" value="1"/>
</dbReference>
<evidence type="ECO:0000256" key="5">
    <source>
        <dbReference type="ARBA" id="ARBA00022692"/>
    </source>
</evidence>
<evidence type="ECO:0000256" key="2">
    <source>
        <dbReference type="ARBA" id="ARBA00007783"/>
    </source>
</evidence>
<dbReference type="PROSITE" id="PS51012">
    <property type="entry name" value="ABC_TM2"/>
    <property type="match status" value="1"/>
</dbReference>
<dbReference type="InterPro" id="IPR013525">
    <property type="entry name" value="ABC2_TM"/>
</dbReference>
<dbReference type="GO" id="GO:0140359">
    <property type="term" value="F:ABC-type transporter activity"/>
    <property type="evidence" value="ECO:0007669"/>
    <property type="project" value="InterPro"/>
</dbReference>
<dbReference type="AlphaFoldDB" id="A0A238D7V7"/>
<keyword evidence="5 8" id="KW-0812">Transmembrane</keyword>
<name>A0A238D7V7_THIDL</name>
<evidence type="ECO:0000256" key="8">
    <source>
        <dbReference type="SAM" id="Phobius"/>
    </source>
</evidence>
<evidence type="ECO:0000256" key="6">
    <source>
        <dbReference type="ARBA" id="ARBA00022989"/>
    </source>
</evidence>
<keyword evidence="4" id="KW-1003">Cell membrane</keyword>
<evidence type="ECO:0000256" key="4">
    <source>
        <dbReference type="ARBA" id="ARBA00022475"/>
    </source>
</evidence>
<feature type="transmembrane region" description="Helical" evidence="8">
    <location>
        <begin position="177"/>
        <end position="200"/>
    </location>
</feature>
<evidence type="ECO:0000256" key="1">
    <source>
        <dbReference type="ARBA" id="ARBA00004651"/>
    </source>
</evidence>
<keyword evidence="11" id="KW-1185">Reference proteome</keyword>
<dbReference type="PANTHER" id="PTHR30294">
    <property type="entry name" value="MEMBRANE COMPONENT OF ABC TRANSPORTER YHHJ-RELATED"/>
    <property type="match status" value="1"/>
</dbReference>
<comment type="similarity">
    <text evidence="2">Belongs to the ABC-2 integral membrane protein family.</text>
</comment>
<feature type="transmembrane region" description="Helical" evidence="8">
    <location>
        <begin position="256"/>
        <end position="277"/>
    </location>
</feature>
<gene>
    <name evidence="10" type="ORF">THIARS_70997</name>
</gene>
<dbReference type="GO" id="GO:0005886">
    <property type="term" value="C:plasma membrane"/>
    <property type="evidence" value="ECO:0007669"/>
    <property type="project" value="UniProtKB-SubCell"/>
</dbReference>
<feature type="transmembrane region" description="Helical" evidence="8">
    <location>
        <begin position="221"/>
        <end position="250"/>
    </location>
</feature>
<feature type="domain" description="ABC transmembrane type-2" evidence="9">
    <location>
        <begin position="131"/>
        <end position="369"/>
    </location>
</feature>
<evidence type="ECO:0000256" key="7">
    <source>
        <dbReference type="ARBA" id="ARBA00023136"/>
    </source>
</evidence>
<dbReference type="EMBL" id="FLMQ01000056">
    <property type="protein sequence ID" value="SBP89377.1"/>
    <property type="molecule type" value="Genomic_DNA"/>
</dbReference>
<comment type="subcellular location">
    <subcellularLocation>
        <location evidence="1">Cell membrane</location>
        <topology evidence="1">Multi-pass membrane protein</topology>
    </subcellularLocation>
</comment>
<proteinExistence type="inferred from homology"/>